<evidence type="ECO:0000259" key="6">
    <source>
        <dbReference type="PROSITE" id="PS50217"/>
    </source>
</evidence>
<sequence length="174" mass="20353">MTPAEITGYYQYLSPENLSTIPAEFNILNMPSSPISSSSLNYLNDLIINNNYSLSSNGQDLTMSNNSTSDEDHHHQRIKALNERKQRRMLSNRESARRSRMRKQRHLDELWSQVIRLRNENNCLIEKLVRVSDTQDNVLKENSKLKEEVSDLRQLVSELKPNKNNSFLREFEEV</sequence>
<keyword evidence="5" id="KW-0539">Nucleus</keyword>
<dbReference type="PROSITE" id="PS50217">
    <property type="entry name" value="BZIP"/>
    <property type="match status" value="1"/>
</dbReference>
<dbReference type="GO" id="GO:0005634">
    <property type="term" value="C:nucleus"/>
    <property type="evidence" value="ECO:0007669"/>
    <property type="project" value="UniProtKB-SubCell"/>
</dbReference>
<dbReference type="GO" id="GO:0003677">
    <property type="term" value="F:DNA binding"/>
    <property type="evidence" value="ECO:0007669"/>
    <property type="project" value="UniProtKB-KW"/>
</dbReference>
<dbReference type="Gene3D" id="1.20.5.170">
    <property type="match status" value="1"/>
</dbReference>
<dbReference type="CDD" id="cd14702">
    <property type="entry name" value="bZIP_plant_GBF1"/>
    <property type="match status" value="1"/>
</dbReference>
<accession>M4DLH8</accession>
<evidence type="ECO:0000256" key="3">
    <source>
        <dbReference type="ARBA" id="ARBA00023125"/>
    </source>
</evidence>
<reference evidence="7" key="3">
    <citation type="submission" date="2023-03" db="UniProtKB">
        <authorList>
            <consortium name="EnsemblPlants"/>
        </authorList>
    </citation>
    <scope>IDENTIFICATION</scope>
    <source>
        <strain evidence="7">cv. Chiifu-401-42</strain>
    </source>
</reference>
<dbReference type="InterPro" id="IPR045314">
    <property type="entry name" value="bZIP_plant_GBF1"/>
</dbReference>
<dbReference type="PROSITE" id="PS00036">
    <property type="entry name" value="BZIP_BASIC"/>
    <property type="match status" value="1"/>
</dbReference>
<keyword evidence="2" id="KW-0805">Transcription regulation</keyword>
<keyword evidence="3" id="KW-0238">DNA-binding</keyword>
<dbReference type="OMA" id="EFNMLNM"/>
<evidence type="ECO:0000256" key="4">
    <source>
        <dbReference type="ARBA" id="ARBA00023163"/>
    </source>
</evidence>
<dbReference type="Gramene" id="Bra017359.1">
    <property type="protein sequence ID" value="Bra017359.1-P"/>
    <property type="gene ID" value="Bra017359"/>
</dbReference>
<dbReference type="HOGENOM" id="CLU_079478_3_0_1"/>
<protein>
    <recommendedName>
        <fullName evidence="6">BZIP domain-containing protein</fullName>
    </recommendedName>
</protein>
<reference evidence="7 8" key="2">
    <citation type="journal article" date="2018" name="Hortic Res">
        <title>Improved Brassica rapa reference genome by single-molecule sequencing and chromosome conformation capture technologies.</title>
        <authorList>
            <person name="Zhang L."/>
            <person name="Cai X."/>
            <person name="Wu J."/>
            <person name="Liu M."/>
            <person name="Grob S."/>
            <person name="Cheng F."/>
            <person name="Liang J."/>
            <person name="Cai C."/>
            <person name="Liu Z."/>
            <person name="Liu B."/>
            <person name="Wang F."/>
            <person name="Li S."/>
            <person name="Liu F."/>
            <person name="Li X."/>
            <person name="Cheng L."/>
            <person name="Yang W."/>
            <person name="Li M.H."/>
            <person name="Grossniklaus U."/>
            <person name="Zheng H."/>
            <person name="Wang X."/>
        </authorList>
    </citation>
    <scope>NUCLEOTIDE SEQUENCE [LARGE SCALE GENOMIC DNA]</scope>
    <source>
        <strain evidence="7 8">cv. Chiifu-401-42</strain>
    </source>
</reference>
<evidence type="ECO:0000256" key="2">
    <source>
        <dbReference type="ARBA" id="ARBA00023015"/>
    </source>
</evidence>
<dbReference type="InterPro" id="IPR004827">
    <property type="entry name" value="bZIP"/>
</dbReference>
<dbReference type="InParanoid" id="M4DLH8"/>
<dbReference type="SMART" id="SM00338">
    <property type="entry name" value="BRLZ"/>
    <property type="match status" value="1"/>
</dbReference>
<dbReference type="GO" id="GO:0003700">
    <property type="term" value="F:DNA-binding transcription factor activity"/>
    <property type="evidence" value="ECO:0007669"/>
    <property type="project" value="InterPro"/>
</dbReference>
<dbReference type="InterPro" id="IPR044521">
    <property type="entry name" value="AtbZIP8/43"/>
</dbReference>
<dbReference type="AlphaFoldDB" id="M4DLH8"/>
<dbReference type="EnsemblPlants" id="Bra017359.1">
    <property type="protein sequence ID" value="Bra017359.1-P"/>
    <property type="gene ID" value="Bra017359"/>
</dbReference>
<evidence type="ECO:0000313" key="8">
    <source>
        <dbReference type="Proteomes" id="UP000011750"/>
    </source>
</evidence>
<reference evidence="7 8" key="1">
    <citation type="journal article" date="2011" name="Nat. Genet.">
        <title>The genome of the mesopolyploid crop species Brassica rapa.</title>
        <authorList>
            <consortium name="Brassica rapa Genome Sequencing Project Consortium"/>
            <person name="Wang X."/>
            <person name="Wang H."/>
            <person name="Wang J."/>
            <person name="Sun R."/>
            <person name="Wu J."/>
            <person name="Liu S."/>
            <person name="Bai Y."/>
            <person name="Mun J.H."/>
            <person name="Bancroft I."/>
            <person name="Cheng F."/>
            <person name="Huang S."/>
            <person name="Li X."/>
            <person name="Hua W."/>
            <person name="Wang J."/>
            <person name="Wang X."/>
            <person name="Freeling M."/>
            <person name="Pires J.C."/>
            <person name="Paterson A.H."/>
            <person name="Chalhoub B."/>
            <person name="Wang B."/>
            <person name="Hayward A."/>
            <person name="Sharpe A.G."/>
            <person name="Park B.S."/>
            <person name="Weisshaar B."/>
            <person name="Liu B."/>
            <person name="Li B."/>
            <person name="Liu B."/>
            <person name="Tong C."/>
            <person name="Song C."/>
            <person name="Duran C."/>
            <person name="Peng C."/>
            <person name="Geng C."/>
            <person name="Koh C."/>
            <person name="Lin C."/>
            <person name="Edwards D."/>
            <person name="Mu D."/>
            <person name="Shen D."/>
            <person name="Soumpourou E."/>
            <person name="Li F."/>
            <person name="Fraser F."/>
            <person name="Conant G."/>
            <person name="Lassalle G."/>
            <person name="King G.J."/>
            <person name="Bonnema G."/>
            <person name="Tang H."/>
            <person name="Wang H."/>
            <person name="Belcram H."/>
            <person name="Zhou H."/>
            <person name="Hirakawa H."/>
            <person name="Abe H."/>
            <person name="Guo H."/>
            <person name="Wang H."/>
            <person name="Jin H."/>
            <person name="Parkin I.A."/>
            <person name="Batley J."/>
            <person name="Kim J.S."/>
            <person name="Just J."/>
            <person name="Li J."/>
            <person name="Xu J."/>
            <person name="Deng J."/>
            <person name="Kim J.A."/>
            <person name="Li J."/>
            <person name="Yu J."/>
            <person name="Meng J."/>
            <person name="Wang J."/>
            <person name="Min J."/>
            <person name="Poulain J."/>
            <person name="Wang J."/>
            <person name="Hatakeyama K."/>
            <person name="Wu K."/>
            <person name="Wang L."/>
            <person name="Fang L."/>
            <person name="Trick M."/>
            <person name="Links M.G."/>
            <person name="Zhao M."/>
            <person name="Jin M."/>
            <person name="Ramchiary N."/>
            <person name="Drou N."/>
            <person name="Berkman P.J."/>
            <person name="Cai Q."/>
            <person name="Huang Q."/>
            <person name="Li R."/>
            <person name="Tabata S."/>
            <person name="Cheng S."/>
            <person name="Zhang S."/>
            <person name="Zhang S."/>
            <person name="Huang S."/>
            <person name="Sato S."/>
            <person name="Sun S."/>
            <person name="Kwon S.J."/>
            <person name="Choi S.R."/>
            <person name="Lee T.H."/>
            <person name="Fan W."/>
            <person name="Zhao X."/>
            <person name="Tan X."/>
            <person name="Xu X."/>
            <person name="Wang Y."/>
            <person name="Qiu Y."/>
            <person name="Yin Y."/>
            <person name="Li Y."/>
            <person name="Du Y."/>
            <person name="Liao Y."/>
            <person name="Lim Y."/>
            <person name="Narusaka Y."/>
            <person name="Wang Y."/>
            <person name="Wang Z."/>
            <person name="Li Z."/>
            <person name="Wang Z."/>
            <person name="Xiong Z."/>
            <person name="Zhang Z."/>
        </authorList>
    </citation>
    <scope>NUCLEOTIDE SEQUENCE [LARGE SCALE GENOMIC DNA]</scope>
    <source>
        <strain evidence="7 8">cv. Chiifu-401-42</strain>
    </source>
</reference>
<dbReference type="GO" id="GO:0046983">
    <property type="term" value="F:protein dimerization activity"/>
    <property type="evidence" value="ECO:0007669"/>
    <property type="project" value="UniProtKB-ARBA"/>
</dbReference>
<keyword evidence="8" id="KW-1185">Reference proteome</keyword>
<dbReference type="InterPro" id="IPR046347">
    <property type="entry name" value="bZIP_sf"/>
</dbReference>
<dbReference type="OrthoDB" id="551672at2759"/>
<dbReference type="Proteomes" id="UP000011750">
    <property type="component" value="Chromosome A09"/>
</dbReference>
<dbReference type="SUPFAM" id="SSF57959">
    <property type="entry name" value="Leucine zipper domain"/>
    <property type="match status" value="1"/>
</dbReference>
<evidence type="ECO:0000256" key="5">
    <source>
        <dbReference type="ARBA" id="ARBA00023242"/>
    </source>
</evidence>
<dbReference type="STRING" id="51351.M4DLH8"/>
<comment type="subcellular location">
    <subcellularLocation>
        <location evidence="1">Nucleus</location>
    </subcellularLocation>
</comment>
<dbReference type="PANTHER" id="PTHR46324">
    <property type="entry name" value="BASIC LEUCINE ZIPPER 43-RELATED"/>
    <property type="match status" value="1"/>
</dbReference>
<feature type="domain" description="BZIP" evidence="6">
    <location>
        <begin position="82"/>
        <end position="145"/>
    </location>
</feature>
<dbReference type="Pfam" id="PF00170">
    <property type="entry name" value="bZIP_1"/>
    <property type="match status" value="1"/>
</dbReference>
<dbReference type="eggNOG" id="ENOG502SU3Y">
    <property type="taxonomic scope" value="Eukaryota"/>
</dbReference>
<dbReference type="PANTHER" id="PTHR46324:SF37">
    <property type="entry name" value="BZIP DOMAIN-CONTAINING PROTEIN"/>
    <property type="match status" value="1"/>
</dbReference>
<evidence type="ECO:0000256" key="1">
    <source>
        <dbReference type="ARBA" id="ARBA00004123"/>
    </source>
</evidence>
<proteinExistence type="predicted"/>
<organism evidence="7 8">
    <name type="scientific">Brassica campestris</name>
    <name type="common">Field mustard</name>
    <dbReference type="NCBI Taxonomy" id="3711"/>
    <lineage>
        <taxon>Eukaryota</taxon>
        <taxon>Viridiplantae</taxon>
        <taxon>Streptophyta</taxon>
        <taxon>Embryophyta</taxon>
        <taxon>Tracheophyta</taxon>
        <taxon>Spermatophyta</taxon>
        <taxon>Magnoliopsida</taxon>
        <taxon>eudicotyledons</taxon>
        <taxon>Gunneridae</taxon>
        <taxon>Pentapetalae</taxon>
        <taxon>rosids</taxon>
        <taxon>malvids</taxon>
        <taxon>Brassicales</taxon>
        <taxon>Brassicaceae</taxon>
        <taxon>Brassiceae</taxon>
        <taxon>Brassica</taxon>
    </lineage>
</organism>
<name>M4DLH8_BRACM</name>
<dbReference type="SMR" id="M4DLH8"/>
<keyword evidence="4" id="KW-0804">Transcription</keyword>
<evidence type="ECO:0000313" key="7">
    <source>
        <dbReference type="EnsemblPlants" id="Bra017359.1-P"/>
    </source>
</evidence>
<dbReference type="FunCoup" id="M4DLH8">
    <property type="interactions" value="4"/>
</dbReference>
<dbReference type="FunFam" id="1.20.5.170:FF:000020">
    <property type="entry name" value="BZIP transcription factor"/>
    <property type="match status" value="1"/>
</dbReference>